<protein>
    <submittedName>
        <fullName evidence="2">Uncharacterized protein</fullName>
    </submittedName>
</protein>
<dbReference type="OrthoDB" id="2878405at2"/>
<proteinExistence type="predicted"/>
<dbReference type="RefSeq" id="WP_101179736.1">
    <property type="nucleotide sequence ID" value="NZ_PISE01000083.1"/>
</dbReference>
<sequence length="137" mass="15178">MNTRMKKGIFWSTVITSMVLVMSFISNLLGGNVTFAAGFHEHGHGPDGGMRAQGGFGHEGFHHGTGFSWMGFLLFLIIGIAVLVLLVKWLKKKSKTSSMQQFIDTSLMTSPKASINHNHASILDQWEKNITTKKENK</sequence>
<feature type="transmembrane region" description="Helical" evidence="1">
    <location>
        <begin position="9"/>
        <end position="29"/>
    </location>
</feature>
<evidence type="ECO:0000313" key="3">
    <source>
        <dbReference type="Proteomes" id="UP000233375"/>
    </source>
</evidence>
<accession>A0A2N0YW85</accession>
<dbReference type="EMBL" id="PISE01000083">
    <property type="protein sequence ID" value="PKG21514.1"/>
    <property type="molecule type" value="Genomic_DNA"/>
</dbReference>
<keyword evidence="1" id="KW-1133">Transmembrane helix</keyword>
<feature type="transmembrane region" description="Helical" evidence="1">
    <location>
        <begin position="69"/>
        <end position="90"/>
    </location>
</feature>
<comment type="caution">
    <text evidence="2">The sequence shown here is derived from an EMBL/GenBank/DDBJ whole genome shotgun (WGS) entry which is preliminary data.</text>
</comment>
<gene>
    <name evidence="2" type="ORF">CWS01_22080</name>
</gene>
<keyword evidence="3" id="KW-1185">Reference proteome</keyword>
<dbReference type="Proteomes" id="UP000233375">
    <property type="component" value="Unassembled WGS sequence"/>
</dbReference>
<keyword evidence="1" id="KW-0472">Membrane</keyword>
<dbReference type="AlphaFoldDB" id="A0A2N0YW85"/>
<evidence type="ECO:0000313" key="2">
    <source>
        <dbReference type="EMBL" id="PKG21514.1"/>
    </source>
</evidence>
<evidence type="ECO:0000256" key="1">
    <source>
        <dbReference type="SAM" id="Phobius"/>
    </source>
</evidence>
<name>A0A2N0YW85_9BACI</name>
<organism evidence="2 3">
    <name type="scientific">Niallia nealsonii</name>
    <dbReference type="NCBI Taxonomy" id="115979"/>
    <lineage>
        <taxon>Bacteria</taxon>
        <taxon>Bacillati</taxon>
        <taxon>Bacillota</taxon>
        <taxon>Bacilli</taxon>
        <taxon>Bacillales</taxon>
        <taxon>Bacillaceae</taxon>
        <taxon>Niallia</taxon>
    </lineage>
</organism>
<keyword evidence="1" id="KW-0812">Transmembrane</keyword>
<reference evidence="2 3" key="1">
    <citation type="journal article" date="2003" name="Int. J. Syst. Evol. Microbiol.">
        <title>Bacillus nealsonii sp. nov., isolated from a spacecraft-assembly facility, whose spores are gamma-radiation resistant.</title>
        <authorList>
            <person name="Venkateswaran K."/>
            <person name="Kempf M."/>
            <person name="Chen F."/>
            <person name="Satomi M."/>
            <person name="Nicholson W."/>
            <person name="Kern R."/>
        </authorList>
    </citation>
    <scope>NUCLEOTIDE SEQUENCE [LARGE SCALE GENOMIC DNA]</scope>
    <source>
        <strain evidence="2 3">FO-92</strain>
    </source>
</reference>